<comment type="caution">
    <text evidence="2">The sequence shown here is derived from an EMBL/GenBank/DDBJ whole genome shotgun (WGS) entry which is preliminary data.</text>
</comment>
<reference evidence="2" key="1">
    <citation type="submission" date="2018-04" db="EMBL/GenBank/DDBJ databases">
        <title>Whole genome sequencing of Hypsizygus marmoreus.</title>
        <authorList>
            <person name="Choi I.-G."/>
            <person name="Min B."/>
            <person name="Kim J.-G."/>
            <person name="Kim S."/>
            <person name="Oh Y.-L."/>
            <person name="Kong W.-S."/>
            <person name="Park H."/>
            <person name="Jeong J."/>
            <person name="Song E.-S."/>
        </authorList>
    </citation>
    <scope>NUCLEOTIDE SEQUENCE [LARGE SCALE GENOMIC DNA]</scope>
    <source>
        <strain evidence="2">51987-8</strain>
    </source>
</reference>
<organism evidence="2 3">
    <name type="scientific">Hypsizygus marmoreus</name>
    <name type="common">White beech mushroom</name>
    <name type="synonym">Agaricus marmoreus</name>
    <dbReference type="NCBI Taxonomy" id="39966"/>
    <lineage>
        <taxon>Eukaryota</taxon>
        <taxon>Fungi</taxon>
        <taxon>Dikarya</taxon>
        <taxon>Basidiomycota</taxon>
        <taxon>Agaricomycotina</taxon>
        <taxon>Agaricomycetes</taxon>
        <taxon>Agaricomycetidae</taxon>
        <taxon>Agaricales</taxon>
        <taxon>Tricholomatineae</taxon>
        <taxon>Lyophyllaceae</taxon>
        <taxon>Hypsizygus</taxon>
    </lineage>
</organism>
<evidence type="ECO:0000256" key="1">
    <source>
        <dbReference type="SAM" id="MobiDB-lite"/>
    </source>
</evidence>
<dbReference type="InParanoid" id="A0A369JB61"/>
<name>A0A369JB61_HYPMA</name>
<dbReference type="EMBL" id="LUEZ02000110">
    <property type="protein sequence ID" value="RDB17665.1"/>
    <property type="molecule type" value="Genomic_DNA"/>
</dbReference>
<feature type="compositionally biased region" description="Basic residues" evidence="1">
    <location>
        <begin position="1"/>
        <end position="11"/>
    </location>
</feature>
<dbReference type="Proteomes" id="UP000076154">
    <property type="component" value="Unassembled WGS sequence"/>
</dbReference>
<protein>
    <submittedName>
        <fullName evidence="2">Uncharacterized protein</fullName>
    </submittedName>
</protein>
<evidence type="ECO:0000313" key="2">
    <source>
        <dbReference type="EMBL" id="RDB17665.1"/>
    </source>
</evidence>
<evidence type="ECO:0000313" key="3">
    <source>
        <dbReference type="Proteomes" id="UP000076154"/>
    </source>
</evidence>
<sequence>MDAKQRRRKSRSSSTRQGLDKGRWDEGNAGSQNGHTLQVPEIHAPFIRSGVAFHSPHIAKIFHPLYPQDPDSYFGSTPAPQAQEAETRDRSILCGQFPPYFHRDFTGSRHYNGNPLPSRNNNGAIQARAFVTLTSPRRSVFLVVHPAPILTAVLVARPVRVRHDAQQCALNLISNNQNTNQAVL</sequence>
<gene>
    <name evidence="2" type="ORF">Hypma_001279</name>
</gene>
<accession>A0A369JB61</accession>
<feature type="region of interest" description="Disordered" evidence="1">
    <location>
        <begin position="1"/>
        <end position="37"/>
    </location>
</feature>
<dbReference type="AlphaFoldDB" id="A0A369JB61"/>
<keyword evidence="3" id="KW-1185">Reference proteome</keyword>
<proteinExistence type="predicted"/>